<dbReference type="EMBL" id="JAVIJC010000006">
    <property type="protein sequence ID" value="MDX8491445.1"/>
    <property type="molecule type" value="Genomic_DNA"/>
</dbReference>
<organism evidence="1 2">
    <name type="scientific">Mesorhizobium captivum</name>
    <dbReference type="NCBI Taxonomy" id="3072319"/>
    <lineage>
        <taxon>Bacteria</taxon>
        <taxon>Pseudomonadati</taxon>
        <taxon>Pseudomonadota</taxon>
        <taxon>Alphaproteobacteria</taxon>
        <taxon>Hyphomicrobiales</taxon>
        <taxon>Phyllobacteriaceae</taxon>
        <taxon>Mesorhizobium</taxon>
    </lineage>
</organism>
<evidence type="ECO:0000313" key="1">
    <source>
        <dbReference type="EMBL" id="MDX8491445.1"/>
    </source>
</evidence>
<proteinExistence type="predicted"/>
<comment type="caution">
    <text evidence="1">The sequence shown here is derived from an EMBL/GenBank/DDBJ whole genome shotgun (WGS) entry which is preliminary data.</text>
</comment>
<reference evidence="1 2" key="1">
    <citation type="submission" date="2023-08" db="EMBL/GenBank/DDBJ databases">
        <title>Implementing the SeqCode for naming new Mesorhizobium species isolated from Vachellia karroo root nodules.</title>
        <authorList>
            <person name="Van Lill M."/>
        </authorList>
    </citation>
    <scope>NUCLEOTIDE SEQUENCE [LARGE SCALE GENOMIC DNA]</scope>
    <source>
        <strain evidence="1 2">VK22B</strain>
    </source>
</reference>
<sequence>MRTPEPSGFSSKCLLFTPGVLCRAVLPLLFLIVPAQADTQKVWVAGAYSFSDELGGFRITGASGIGTKDDPLVITEELNSATPVTLTIRAARPIEAFGKAGDVANGIMYMRIDVLNNSALPWVEFQFELQEILDQPSVFGDGLSFDQRNKTPDNIWSSNFADFDRAFEPYDRLLFRNGKVDPLKTATFDFLITDYTPRWTFYLVQDPRIPTG</sequence>
<dbReference type="Proteomes" id="UP001271249">
    <property type="component" value="Unassembled WGS sequence"/>
</dbReference>
<accession>A0ABU4YWV0</accession>
<keyword evidence="2" id="KW-1185">Reference proteome</keyword>
<gene>
    <name evidence="1" type="ORF">RFN29_07625</name>
</gene>
<name>A0ABU4YWV0_9HYPH</name>
<protein>
    <submittedName>
        <fullName evidence="1">Uncharacterized protein</fullName>
    </submittedName>
</protein>
<evidence type="ECO:0000313" key="2">
    <source>
        <dbReference type="Proteomes" id="UP001271249"/>
    </source>
</evidence>
<dbReference type="RefSeq" id="WP_320225500.1">
    <property type="nucleotide sequence ID" value="NZ_JAVIJB010000006.1"/>
</dbReference>